<keyword evidence="4" id="KW-1185">Reference proteome</keyword>
<dbReference type="OrthoDB" id="9794615at2"/>
<dbReference type="PANTHER" id="PTHR43648:SF1">
    <property type="entry name" value="ELECTRON TRANSFER FLAVOPROTEIN BETA SUBUNIT LYSINE METHYLTRANSFERASE"/>
    <property type="match status" value="1"/>
</dbReference>
<name>A0A255YUW4_9PROT</name>
<dbReference type="PANTHER" id="PTHR43648">
    <property type="entry name" value="ELECTRON TRANSFER FLAVOPROTEIN BETA SUBUNIT LYSINE METHYLTRANSFERASE"/>
    <property type="match status" value="1"/>
</dbReference>
<dbReference type="Pfam" id="PF06325">
    <property type="entry name" value="PrmA"/>
    <property type="match status" value="1"/>
</dbReference>
<dbReference type="Gene3D" id="3.40.50.150">
    <property type="entry name" value="Vaccinia Virus protein VP39"/>
    <property type="match status" value="1"/>
</dbReference>
<proteinExistence type="predicted"/>
<keyword evidence="2" id="KW-0808">Transferase</keyword>
<keyword evidence="1" id="KW-0489">Methyltransferase</keyword>
<comment type="caution">
    <text evidence="3">The sequence shown here is derived from an EMBL/GenBank/DDBJ whole genome shotgun (WGS) entry which is preliminary data.</text>
</comment>
<sequence>MILRIAWRPSKRLDLWAWPCWSRSSWVSPVFRQPRTAAAALRQVVIAACPNPICSNQCCRWPILPPPSAAADPEAFIRAHTAPGPVPLRPDIILWQATEITPIWHATADWLEHHAVPPPFWAFPWAGGQAISRLIADEPSLVAGKRVVDFAAGSGLIAIAAAKAGAAQVTALDIDPFAGAATLLNAALNKVRVRTLVADMIGQKLPGTDIILAGDVCYEQAFAEAALAWFRDLARAGITVLVGDPGRAYLPSQGLCRLASYDVPTSLELEDRDVRHTDVWRVPMD</sequence>
<dbReference type="AlphaFoldDB" id="A0A255YUW4"/>
<dbReference type="GO" id="GO:0032259">
    <property type="term" value="P:methylation"/>
    <property type="evidence" value="ECO:0007669"/>
    <property type="project" value="UniProtKB-KW"/>
</dbReference>
<dbReference type="Proteomes" id="UP000216998">
    <property type="component" value="Unassembled WGS sequence"/>
</dbReference>
<dbReference type="CDD" id="cd02440">
    <property type="entry name" value="AdoMet_MTases"/>
    <property type="match status" value="1"/>
</dbReference>
<reference evidence="3 4" key="1">
    <citation type="submission" date="2017-07" db="EMBL/GenBank/DDBJ databases">
        <title>Niveispirillum cyanobacteriorum sp. nov., isolated from cyanobacterial aggregates in a eutrophic lake.</title>
        <authorList>
            <person name="Cai H."/>
        </authorList>
    </citation>
    <scope>NUCLEOTIDE SEQUENCE [LARGE SCALE GENOMIC DNA]</scope>
    <source>
        <strain evidence="4">TH1-14</strain>
    </source>
</reference>
<protein>
    <recommendedName>
        <fullName evidence="5">Nicotinamide N-methylase</fullName>
    </recommendedName>
</protein>
<evidence type="ECO:0000313" key="3">
    <source>
        <dbReference type="EMBL" id="OYQ32445.1"/>
    </source>
</evidence>
<dbReference type="InterPro" id="IPR029063">
    <property type="entry name" value="SAM-dependent_MTases_sf"/>
</dbReference>
<evidence type="ECO:0008006" key="5">
    <source>
        <dbReference type="Google" id="ProtNLM"/>
    </source>
</evidence>
<gene>
    <name evidence="3" type="ORF">CHU95_16745</name>
</gene>
<accession>A0A255YUW4</accession>
<dbReference type="SUPFAM" id="SSF53335">
    <property type="entry name" value="S-adenosyl-L-methionine-dependent methyltransferases"/>
    <property type="match status" value="1"/>
</dbReference>
<evidence type="ECO:0000256" key="2">
    <source>
        <dbReference type="ARBA" id="ARBA00022679"/>
    </source>
</evidence>
<evidence type="ECO:0000256" key="1">
    <source>
        <dbReference type="ARBA" id="ARBA00022603"/>
    </source>
</evidence>
<organism evidence="3 4">
    <name type="scientific">Niveispirillum lacus</name>
    <dbReference type="NCBI Taxonomy" id="1981099"/>
    <lineage>
        <taxon>Bacteria</taxon>
        <taxon>Pseudomonadati</taxon>
        <taxon>Pseudomonadota</taxon>
        <taxon>Alphaproteobacteria</taxon>
        <taxon>Rhodospirillales</taxon>
        <taxon>Azospirillaceae</taxon>
        <taxon>Niveispirillum</taxon>
    </lineage>
</organism>
<dbReference type="InterPro" id="IPR050078">
    <property type="entry name" value="Ribosomal_L11_MeTrfase_PrmA"/>
</dbReference>
<dbReference type="GO" id="GO:0016279">
    <property type="term" value="F:protein-lysine N-methyltransferase activity"/>
    <property type="evidence" value="ECO:0007669"/>
    <property type="project" value="TreeGrafter"/>
</dbReference>
<dbReference type="EMBL" id="NOXU01000031">
    <property type="protein sequence ID" value="OYQ32445.1"/>
    <property type="molecule type" value="Genomic_DNA"/>
</dbReference>
<evidence type="ECO:0000313" key="4">
    <source>
        <dbReference type="Proteomes" id="UP000216998"/>
    </source>
</evidence>